<evidence type="ECO:0000256" key="1">
    <source>
        <dbReference type="SAM" id="MobiDB-lite"/>
    </source>
</evidence>
<evidence type="ECO:0000313" key="3">
    <source>
        <dbReference type="Proteomes" id="UP001174936"/>
    </source>
</evidence>
<accession>A0AA39XUB1</accession>
<organism evidence="2 3">
    <name type="scientific">Cercophora newfieldiana</name>
    <dbReference type="NCBI Taxonomy" id="92897"/>
    <lineage>
        <taxon>Eukaryota</taxon>
        <taxon>Fungi</taxon>
        <taxon>Dikarya</taxon>
        <taxon>Ascomycota</taxon>
        <taxon>Pezizomycotina</taxon>
        <taxon>Sordariomycetes</taxon>
        <taxon>Sordariomycetidae</taxon>
        <taxon>Sordariales</taxon>
        <taxon>Lasiosphaeriaceae</taxon>
        <taxon>Cercophora</taxon>
    </lineage>
</organism>
<feature type="compositionally biased region" description="Basic and acidic residues" evidence="1">
    <location>
        <begin position="220"/>
        <end position="253"/>
    </location>
</feature>
<evidence type="ECO:0000313" key="2">
    <source>
        <dbReference type="EMBL" id="KAK0639567.1"/>
    </source>
</evidence>
<proteinExistence type="predicted"/>
<dbReference type="AlphaFoldDB" id="A0AA39XUB1"/>
<keyword evidence="3" id="KW-1185">Reference proteome</keyword>
<name>A0AA39XUB1_9PEZI</name>
<reference evidence="2" key="1">
    <citation type="submission" date="2023-06" db="EMBL/GenBank/DDBJ databases">
        <title>Genome-scale phylogeny and comparative genomics of the fungal order Sordariales.</title>
        <authorList>
            <consortium name="Lawrence Berkeley National Laboratory"/>
            <person name="Hensen N."/>
            <person name="Bonometti L."/>
            <person name="Westerberg I."/>
            <person name="Brannstrom I.O."/>
            <person name="Guillou S."/>
            <person name="Cros-Aarteil S."/>
            <person name="Calhoun S."/>
            <person name="Haridas S."/>
            <person name="Kuo A."/>
            <person name="Mondo S."/>
            <person name="Pangilinan J."/>
            <person name="Riley R."/>
            <person name="Labutti K."/>
            <person name="Andreopoulos B."/>
            <person name="Lipzen A."/>
            <person name="Chen C."/>
            <person name="Yanf M."/>
            <person name="Daum C."/>
            <person name="Ng V."/>
            <person name="Clum A."/>
            <person name="Steindorff A."/>
            <person name="Ohm R."/>
            <person name="Martin F."/>
            <person name="Silar P."/>
            <person name="Natvig D."/>
            <person name="Lalanne C."/>
            <person name="Gautier V."/>
            <person name="Ament-Velasquez S.L."/>
            <person name="Kruys A."/>
            <person name="Hutchinson M.I."/>
            <person name="Powell A.J."/>
            <person name="Barry K."/>
            <person name="Miller A.N."/>
            <person name="Grigoriev I.V."/>
            <person name="Debuchy R."/>
            <person name="Gladieux P."/>
            <person name="Thoren M.H."/>
            <person name="Johannesson H."/>
        </authorList>
    </citation>
    <scope>NUCLEOTIDE SEQUENCE</scope>
    <source>
        <strain evidence="2">SMH2532-1</strain>
    </source>
</reference>
<dbReference type="EMBL" id="JAULSV010000007">
    <property type="protein sequence ID" value="KAK0639567.1"/>
    <property type="molecule type" value="Genomic_DNA"/>
</dbReference>
<gene>
    <name evidence="2" type="ORF">B0T16DRAFT_497633</name>
</gene>
<dbReference type="PANTHER" id="PTHR37538:SF1">
    <property type="entry name" value="BTB DOMAIN-CONTAINING PROTEIN"/>
    <property type="match status" value="1"/>
</dbReference>
<comment type="caution">
    <text evidence="2">The sequence shown here is derived from an EMBL/GenBank/DDBJ whole genome shotgun (WGS) entry which is preliminary data.</text>
</comment>
<dbReference type="Proteomes" id="UP001174936">
    <property type="component" value="Unassembled WGS sequence"/>
</dbReference>
<sequence length="376" mass="41968">MAKKQKKSRPASFNFGVTNKEDEDEDAWFEKSPFSSTEMISIQFDAGHVLVQYLYTAGYNTLRWVGPDGNENETIAQFKTSFEVYAIAREYELDKLEDLAKEQILEFSKTIDAMTVIDIATDAYPTSIGTDTWFPSFINTIIRTAFEKALTAQAIPGDDSATNVPPIDKAPPETHDVASVVFRGALELYLEKIKELAAKNEADAGITKCDCLVPVPPKTETTESVRDDHPNQPNNCDEKLAKGVDMSPSEKCDDTDWWSLPASKTGEHPKVEAEPTVKPDDEVPAVIELDVKPECDELVEEKQFATPSKKEKKFKVKKKKAGIVHNANDVEPSPEAVLCIDTMVESPVEETKVLEDETETDPWRFWGAKKSPRPSM</sequence>
<feature type="region of interest" description="Disordered" evidence="1">
    <location>
        <begin position="351"/>
        <end position="376"/>
    </location>
</feature>
<feature type="region of interest" description="Disordered" evidence="1">
    <location>
        <begin position="218"/>
        <end position="253"/>
    </location>
</feature>
<protein>
    <submittedName>
        <fullName evidence="2">Uncharacterized protein</fullName>
    </submittedName>
</protein>
<dbReference type="PANTHER" id="PTHR37538">
    <property type="entry name" value="BTB DOMAIN-CONTAINING PROTEIN"/>
    <property type="match status" value="1"/>
</dbReference>